<name>A0A0A8Z5F4_ARUDO</name>
<dbReference type="AlphaFoldDB" id="A0A0A8Z5F4"/>
<evidence type="ECO:0000313" key="1">
    <source>
        <dbReference type="EMBL" id="JAD34599.1"/>
    </source>
</evidence>
<dbReference type="EMBL" id="GBRH01263296">
    <property type="protein sequence ID" value="JAD34599.1"/>
    <property type="molecule type" value="Transcribed_RNA"/>
</dbReference>
<reference evidence="1" key="1">
    <citation type="submission" date="2014-09" db="EMBL/GenBank/DDBJ databases">
        <authorList>
            <person name="Magalhaes I.L.F."/>
            <person name="Oliveira U."/>
            <person name="Santos F.R."/>
            <person name="Vidigal T.H.D.A."/>
            <person name="Brescovit A.D."/>
            <person name="Santos A.J."/>
        </authorList>
    </citation>
    <scope>NUCLEOTIDE SEQUENCE</scope>
    <source>
        <tissue evidence="1">Shoot tissue taken approximately 20 cm above the soil surface</tissue>
    </source>
</reference>
<protein>
    <submittedName>
        <fullName evidence="1">Uncharacterized protein</fullName>
    </submittedName>
</protein>
<accession>A0A0A8Z5F4</accession>
<organism evidence="1">
    <name type="scientific">Arundo donax</name>
    <name type="common">Giant reed</name>
    <name type="synonym">Donax arundinaceus</name>
    <dbReference type="NCBI Taxonomy" id="35708"/>
    <lineage>
        <taxon>Eukaryota</taxon>
        <taxon>Viridiplantae</taxon>
        <taxon>Streptophyta</taxon>
        <taxon>Embryophyta</taxon>
        <taxon>Tracheophyta</taxon>
        <taxon>Spermatophyta</taxon>
        <taxon>Magnoliopsida</taxon>
        <taxon>Liliopsida</taxon>
        <taxon>Poales</taxon>
        <taxon>Poaceae</taxon>
        <taxon>PACMAD clade</taxon>
        <taxon>Arundinoideae</taxon>
        <taxon>Arundineae</taxon>
        <taxon>Arundo</taxon>
    </lineage>
</organism>
<sequence>MRQNCSHFSSKTRLRINCIC</sequence>
<reference evidence="1" key="2">
    <citation type="journal article" date="2015" name="Data Brief">
        <title>Shoot transcriptome of the giant reed, Arundo donax.</title>
        <authorList>
            <person name="Barrero R.A."/>
            <person name="Guerrero F.D."/>
            <person name="Moolhuijzen P."/>
            <person name="Goolsby J.A."/>
            <person name="Tidwell J."/>
            <person name="Bellgard S.E."/>
            <person name="Bellgard M.I."/>
        </authorList>
    </citation>
    <scope>NUCLEOTIDE SEQUENCE</scope>
    <source>
        <tissue evidence="1">Shoot tissue taken approximately 20 cm above the soil surface</tissue>
    </source>
</reference>
<proteinExistence type="predicted"/>